<keyword evidence="2" id="KW-1185">Reference proteome</keyword>
<protein>
    <submittedName>
        <fullName evidence="1">Uncharacterized protein</fullName>
    </submittedName>
</protein>
<organism evidence="1 2">
    <name type="scientific">Arachis hypogaea</name>
    <name type="common">Peanut</name>
    <dbReference type="NCBI Taxonomy" id="3818"/>
    <lineage>
        <taxon>Eukaryota</taxon>
        <taxon>Viridiplantae</taxon>
        <taxon>Streptophyta</taxon>
        <taxon>Embryophyta</taxon>
        <taxon>Tracheophyta</taxon>
        <taxon>Spermatophyta</taxon>
        <taxon>Magnoliopsida</taxon>
        <taxon>eudicotyledons</taxon>
        <taxon>Gunneridae</taxon>
        <taxon>Pentapetalae</taxon>
        <taxon>rosids</taxon>
        <taxon>fabids</taxon>
        <taxon>Fabales</taxon>
        <taxon>Fabaceae</taxon>
        <taxon>Papilionoideae</taxon>
        <taxon>50 kb inversion clade</taxon>
        <taxon>dalbergioids sensu lato</taxon>
        <taxon>Dalbergieae</taxon>
        <taxon>Pterocarpus clade</taxon>
        <taxon>Arachis</taxon>
    </lineage>
</organism>
<proteinExistence type="predicted"/>
<reference evidence="1 2" key="1">
    <citation type="submission" date="2019-01" db="EMBL/GenBank/DDBJ databases">
        <title>Sequencing of cultivated peanut Arachis hypogaea provides insights into genome evolution and oil improvement.</title>
        <authorList>
            <person name="Chen X."/>
        </authorList>
    </citation>
    <scope>NUCLEOTIDE SEQUENCE [LARGE SCALE GENOMIC DNA]</scope>
    <source>
        <strain evidence="2">cv. Fuhuasheng</strain>
        <tissue evidence="1">Leaves</tissue>
    </source>
</reference>
<sequence>MQLWPRVMGHESNFLRKFKAPYLQKLVVNIGYSRMVCEYELRYQRLREWGEAYTNWLNRISHEQYALAFDGGYQWGARNLPTTALVKATFYRLNELFTRKKAEAESRISARHVFSKVVTVKLHANQLA</sequence>
<gene>
    <name evidence="1" type="ORF">Ahy_B07g087194</name>
</gene>
<comment type="caution">
    <text evidence="1">The sequence shown here is derived from an EMBL/GenBank/DDBJ whole genome shotgun (WGS) entry which is preliminary data.</text>
</comment>
<dbReference type="EMBL" id="SDMP01000017">
    <property type="protein sequence ID" value="RYQ99286.1"/>
    <property type="molecule type" value="Genomic_DNA"/>
</dbReference>
<dbReference type="AlphaFoldDB" id="A0A444YBK3"/>
<dbReference type="Proteomes" id="UP000289738">
    <property type="component" value="Chromosome B07"/>
</dbReference>
<evidence type="ECO:0000313" key="1">
    <source>
        <dbReference type="EMBL" id="RYQ99286.1"/>
    </source>
</evidence>
<evidence type="ECO:0000313" key="2">
    <source>
        <dbReference type="Proteomes" id="UP000289738"/>
    </source>
</evidence>
<name>A0A444YBK3_ARAHY</name>
<accession>A0A444YBK3</accession>